<evidence type="ECO:0000256" key="1">
    <source>
        <dbReference type="ARBA" id="ARBA00004141"/>
    </source>
</evidence>
<dbReference type="InterPro" id="IPR000832">
    <property type="entry name" value="GPCR_2_secretin-like"/>
</dbReference>
<evidence type="ECO:0000256" key="9">
    <source>
        <dbReference type="SAM" id="SignalP"/>
    </source>
</evidence>
<feature type="domain" description="G-protein coupled receptors family 2 profile 2" evidence="10">
    <location>
        <begin position="270"/>
        <end position="529"/>
    </location>
</feature>
<protein>
    <recommendedName>
        <fullName evidence="10">G-protein coupled receptors family 2 profile 2 domain-containing protein</fullName>
    </recommendedName>
</protein>
<dbReference type="Proteomes" id="UP000820818">
    <property type="component" value="Linkage Group LG2"/>
</dbReference>
<dbReference type="Pfam" id="PF00002">
    <property type="entry name" value="7tm_2"/>
    <property type="match status" value="1"/>
</dbReference>
<dbReference type="Gene3D" id="2.170.180.11">
    <property type="entry name" value="Methuselah ectodomain, domain 2"/>
    <property type="match status" value="1"/>
</dbReference>
<sequence>MILFNYFLVLLTLFKVQCNHAANVSLAKCCSDSPESNACNSTNSVHEWLQLPPVYSAITNQTVDSAQFSLRYHNATCTSGYKIKSSTQFHLHTNGSVNVQGKLLQSNEFCLEQNLRAEFTVRYCVPDACSQTHCVRKCCPRGTVLNVTSFECDPHNNATFEFVFHDTLGQLVNPDPGSYIIQDTDPLECPNNTGTQEPLTSKTRMFSVSPDENIDDLFYILPDGQLFFPNFPEGSQTFRDYCIDDFLSENAILFLPNFKENTQKQDTQLAIGMFPYFLFIFTVFLIATFLVYASIPELRNVHGVTVMCYVASLAVTYVGLGINQLRTEDSVECIIVAVIVHYAFLSTFSWLSVFSFDIWRTFRDLRLPSSRTGHNHLGTRFICYSIYAWSVPFVIVSVGQILDYHVDDLPSHIIRPQFDGTKCWFNDKAASWIYLYGPMALWILCNIAFFLMTAVILHRAKRDTAFAAKSVHAKQNLRLIFSLFILMGVTWIMEVASFAIGGSAYYWIPTDILNILTAVFIFYIFVCKPNVWNLLQLKFPWLKVLDRCRPSQETTRKTSQQTTRDKC</sequence>
<name>A0AAD5LT29_9CRUS</name>
<keyword evidence="6" id="KW-0675">Receptor</keyword>
<keyword evidence="12" id="KW-1185">Reference proteome</keyword>
<dbReference type="Gene3D" id="1.20.1070.10">
    <property type="entry name" value="Rhodopsin 7-helix transmembrane proteins"/>
    <property type="match status" value="1"/>
</dbReference>
<evidence type="ECO:0000256" key="4">
    <source>
        <dbReference type="ARBA" id="ARBA00022729"/>
    </source>
</evidence>
<feature type="transmembrane region" description="Helical" evidence="8">
    <location>
        <begin position="506"/>
        <end position="526"/>
    </location>
</feature>
<keyword evidence="4 9" id="KW-0732">Signal</keyword>
<feature type="transmembrane region" description="Helical" evidence="8">
    <location>
        <begin position="269"/>
        <end position="292"/>
    </location>
</feature>
<reference evidence="11 12" key="1">
    <citation type="submission" date="2022-05" db="EMBL/GenBank/DDBJ databases">
        <title>A multi-omics perspective on studying reproductive biology in Daphnia sinensis.</title>
        <authorList>
            <person name="Jia J."/>
        </authorList>
    </citation>
    <scope>NUCLEOTIDE SEQUENCE [LARGE SCALE GENOMIC DNA]</scope>
    <source>
        <strain evidence="11 12">WSL</strain>
    </source>
</reference>
<keyword evidence="3 8" id="KW-0812">Transmembrane</keyword>
<evidence type="ECO:0000256" key="2">
    <source>
        <dbReference type="ARBA" id="ARBA00008979"/>
    </source>
</evidence>
<dbReference type="CDD" id="cd15039">
    <property type="entry name" value="7tmB3_Methuselah-like"/>
    <property type="match status" value="1"/>
</dbReference>
<feature type="transmembrane region" description="Helical" evidence="8">
    <location>
        <begin position="334"/>
        <end position="360"/>
    </location>
</feature>
<dbReference type="InterPro" id="IPR036272">
    <property type="entry name" value="Methuselah_N_sf"/>
</dbReference>
<keyword evidence="7 8" id="KW-0472">Membrane</keyword>
<keyword evidence="5 8" id="KW-1133">Transmembrane helix</keyword>
<dbReference type="PANTHER" id="PTHR46953:SF1">
    <property type="entry name" value="G-PROTEIN COUPLED RECEPTOR MTH-LIKE 1-RELATED"/>
    <property type="match status" value="1"/>
</dbReference>
<keyword evidence="6" id="KW-0807">Transducer</keyword>
<accession>A0AAD5LT29</accession>
<dbReference type="InterPro" id="IPR023311">
    <property type="entry name" value="Methusela_ecto_dom_2"/>
</dbReference>
<evidence type="ECO:0000256" key="8">
    <source>
        <dbReference type="SAM" id="Phobius"/>
    </source>
</evidence>
<dbReference type="InterPro" id="IPR052808">
    <property type="entry name" value="GPCR_Mth-like"/>
</dbReference>
<comment type="caution">
    <text evidence="11">The sequence shown here is derived from an EMBL/GenBank/DDBJ whole genome shotgun (WGS) entry which is preliminary data.</text>
</comment>
<evidence type="ECO:0000259" key="10">
    <source>
        <dbReference type="PROSITE" id="PS50261"/>
    </source>
</evidence>
<keyword evidence="6" id="KW-0297">G-protein coupled receptor</keyword>
<evidence type="ECO:0000256" key="7">
    <source>
        <dbReference type="ARBA" id="ARBA00023136"/>
    </source>
</evidence>
<dbReference type="EMBL" id="WJBH02000002">
    <property type="protein sequence ID" value="KAI9563478.1"/>
    <property type="molecule type" value="Genomic_DNA"/>
</dbReference>
<dbReference type="PANTHER" id="PTHR46953">
    <property type="entry name" value="G-PROTEIN COUPLED RECEPTOR MTH-LIKE 1-RELATED"/>
    <property type="match status" value="1"/>
</dbReference>
<evidence type="ECO:0000256" key="5">
    <source>
        <dbReference type="ARBA" id="ARBA00022989"/>
    </source>
</evidence>
<organism evidence="11 12">
    <name type="scientific">Daphnia sinensis</name>
    <dbReference type="NCBI Taxonomy" id="1820382"/>
    <lineage>
        <taxon>Eukaryota</taxon>
        <taxon>Metazoa</taxon>
        <taxon>Ecdysozoa</taxon>
        <taxon>Arthropoda</taxon>
        <taxon>Crustacea</taxon>
        <taxon>Branchiopoda</taxon>
        <taxon>Diplostraca</taxon>
        <taxon>Cladocera</taxon>
        <taxon>Anomopoda</taxon>
        <taxon>Daphniidae</taxon>
        <taxon>Daphnia</taxon>
        <taxon>Daphnia similis group</taxon>
    </lineage>
</organism>
<comment type="similarity">
    <text evidence="2">Belongs to the G-protein coupled receptor 2 family. Mth subfamily.</text>
</comment>
<dbReference type="GO" id="GO:0004930">
    <property type="term" value="F:G protein-coupled receptor activity"/>
    <property type="evidence" value="ECO:0007669"/>
    <property type="project" value="UniProtKB-KW"/>
</dbReference>
<dbReference type="GO" id="GO:0016020">
    <property type="term" value="C:membrane"/>
    <property type="evidence" value="ECO:0007669"/>
    <property type="project" value="UniProtKB-SubCell"/>
</dbReference>
<feature type="signal peptide" evidence="9">
    <location>
        <begin position="1"/>
        <end position="21"/>
    </location>
</feature>
<feature type="chain" id="PRO_5041897783" description="G-protein coupled receptors family 2 profile 2 domain-containing protein" evidence="9">
    <location>
        <begin position="22"/>
        <end position="567"/>
    </location>
</feature>
<feature type="transmembrane region" description="Helical" evidence="8">
    <location>
        <begin position="433"/>
        <end position="458"/>
    </location>
</feature>
<feature type="transmembrane region" description="Helical" evidence="8">
    <location>
        <begin position="304"/>
        <end position="322"/>
    </location>
</feature>
<gene>
    <name evidence="11" type="ORF">GHT06_010941</name>
</gene>
<evidence type="ECO:0000256" key="3">
    <source>
        <dbReference type="ARBA" id="ARBA00022692"/>
    </source>
</evidence>
<feature type="transmembrane region" description="Helical" evidence="8">
    <location>
        <begin position="479"/>
        <end position="500"/>
    </location>
</feature>
<dbReference type="PROSITE" id="PS50261">
    <property type="entry name" value="G_PROTEIN_RECEP_F2_4"/>
    <property type="match status" value="1"/>
</dbReference>
<evidence type="ECO:0000256" key="6">
    <source>
        <dbReference type="ARBA" id="ARBA00023040"/>
    </source>
</evidence>
<evidence type="ECO:0000313" key="12">
    <source>
        <dbReference type="Proteomes" id="UP000820818"/>
    </source>
</evidence>
<dbReference type="InterPro" id="IPR017981">
    <property type="entry name" value="GPCR_2-like_7TM"/>
</dbReference>
<comment type="subcellular location">
    <subcellularLocation>
        <location evidence="1">Membrane</location>
        <topology evidence="1">Multi-pass membrane protein</topology>
    </subcellularLocation>
</comment>
<evidence type="ECO:0000313" key="11">
    <source>
        <dbReference type="EMBL" id="KAI9563478.1"/>
    </source>
</evidence>
<proteinExistence type="inferred from homology"/>
<dbReference type="AlphaFoldDB" id="A0AAD5LT29"/>
<dbReference type="GO" id="GO:0007166">
    <property type="term" value="P:cell surface receptor signaling pathway"/>
    <property type="evidence" value="ECO:0007669"/>
    <property type="project" value="InterPro"/>
</dbReference>
<dbReference type="SUPFAM" id="SSF63877">
    <property type="entry name" value="Methuselah ectodomain"/>
    <property type="match status" value="1"/>
</dbReference>
<feature type="transmembrane region" description="Helical" evidence="8">
    <location>
        <begin position="381"/>
        <end position="402"/>
    </location>
</feature>